<dbReference type="RefSeq" id="WP_183417615.1">
    <property type="nucleotide sequence ID" value="NZ_JACHXA010000010.1"/>
</dbReference>
<evidence type="ECO:0008006" key="3">
    <source>
        <dbReference type="Google" id="ProtNLM"/>
    </source>
</evidence>
<organism evidence="1 2">
    <name type="scientific">Limibacillus halophilus</name>
    <dbReference type="NCBI Taxonomy" id="1579333"/>
    <lineage>
        <taxon>Bacteria</taxon>
        <taxon>Pseudomonadati</taxon>
        <taxon>Pseudomonadota</taxon>
        <taxon>Alphaproteobacteria</taxon>
        <taxon>Rhodospirillales</taxon>
        <taxon>Rhodovibrionaceae</taxon>
        <taxon>Limibacillus</taxon>
    </lineage>
</organism>
<comment type="caution">
    <text evidence="1">The sequence shown here is derived from an EMBL/GenBank/DDBJ whole genome shotgun (WGS) entry which is preliminary data.</text>
</comment>
<dbReference type="AlphaFoldDB" id="A0A839T0D9"/>
<dbReference type="EMBL" id="JACHXA010000010">
    <property type="protein sequence ID" value="MBB3066795.1"/>
    <property type="molecule type" value="Genomic_DNA"/>
</dbReference>
<sequence>MKQIELRGLFESAAAVELSDGKLQKWDFILKPELTVDFNDNLRLTALGHLRFDPIDKLEPGRPTSLNDNRSPLSRRYFTGDYDDLELRELYLDTSIGNSLLRVGKQQTVWGQADGLRVLDIVNPFDFREFILPDFEDRRIPLWTLSIEAPVGPIASQFIWIPDQTYDQPPQANGTFAFTSPLVVPAAPPGVPVTVEPPNRPNRTVADSDIGGRVSAFLGGWDLTLNYLYHHHDQAVLYQTRDAGGITITPRYERTHLVGGTFANAFGDFTLRGELGYSTDRFFLSNDPDDSDGIARSGELGYVAALDYSVDADLLISTQFFQSLLTEYDTGFLRDRVESQATLRLDQQFLNDRGRASLLIIQSLNDGDGVLQADLNYEWRSDVILKLGADLFYGDRSGLFGQFQDATRLTFGVELGF</sequence>
<proteinExistence type="predicted"/>
<name>A0A839T0D9_9PROT</name>
<protein>
    <recommendedName>
        <fullName evidence="3">Porin</fullName>
    </recommendedName>
</protein>
<evidence type="ECO:0000313" key="2">
    <source>
        <dbReference type="Proteomes" id="UP000581135"/>
    </source>
</evidence>
<reference evidence="1 2" key="1">
    <citation type="submission" date="2020-08" db="EMBL/GenBank/DDBJ databases">
        <title>Genomic Encyclopedia of Type Strains, Phase III (KMG-III): the genomes of soil and plant-associated and newly described type strains.</title>
        <authorList>
            <person name="Whitman W."/>
        </authorList>
    </citation>
    <scope>NUCLEOTIDE SEQUENCE [LARGE SCALE GENOMIC DNA]</scope>
    <source>
        <strain evidence="1 2">CECT 8803</strain>
    </source>
</reference>
<gene>
    <name evidence="1" type="ORF">FHR98_003105</name>
</gene>
<dbReference type="Pfam" id="PF06980">
    <property type="entry name" value="DUF1302"/>
    <property type="match status" value="1"/>
</dbReference>
<dbReference type="Proteomes" id="UP000581135">
    <property type="component" value="Unassembled WGS sequence"/>
</dbReference>
<accession>A0A839T0D9</accession>
<evidence type="ECO:0000313" key="1">
    <source>
        <dbReference type="EMBL" id="MBB3066795.1"/>
    </source>
</evidence>
<keyword evidence="2" id="KW-1185">Reference proteome</keyword>
<dbReference type="InterPro" id="IPR010727">
    <property type="entry name" value="DUF1302"/>
</dbReference>
<dbReference type="SUPFAM" id="SSF56935">
    <property type="entry name" value="Porins"/>
    <property type="match status" value="1"/>
</dbReference>